<proteinExistence type="predicted"/>
<evidence type="ECO:0000256" key="2">
    <source>
        <dbReference type="ARBA" id="ARBA00022448"/>
    </source>
</evidence>
<protein>
    <submittedName>
        <fullName evidence="7">Rubredoxin</fullName>
    </submittedName>
</protein>
<reference evidence="7 8" key="1">
    <citation type="submission" date="2017-02" db="EMBL/GenBank/DDBJ databases">
        <authorList>
            <person name="Peterson S.W."/>
        </authorList>
    </citation>
    <scope>NUCLEOTIDE SEQUENCE [LARGE SCALE GENOMIC DNA]</scope>
    <source>
        <strain evidence="7 8">DSM 25262</strain>
    </source>
</reference>
<keyword evidence="5" id="KW-0408">Iron</keyword>
<keyword evidence="4" id="KW-0249">Electron transport</keyword>
<accession>A0A1T5MGI0</accession>
<dbReference type="InterPro" id="IPR024935">
    <property type="entry name" value="Rubredoxin_dom"/>
</dbReference>
<gene>
    <name evidence="7" type="ORF">SAMN05660236_5387</name>
</gene>
<sequence>METKKSDLIRAFVKGGILSPADLLKIMEISQSLDNKFVLFGSRQDIMFPSNGADEKKIDYAFRDIHIDYELGSDQSIYQNIVSSYIAVNVVETTNWVKEDTYHFVIDNFDYKPKIKINIVDPVQSIVPLFTGELNFIASREDNYWYLYIRDPRKGNIVECWPKLIFSHDIAKVSKALEELILNFQPFGMDELFVILQGKMRINYRVISEKLKYPDSTFPYYEGLNAMLNNQYWLGLYWRNNQYDIDFMSAASKLCQETNVGKINIIPWKAFIIKGIKASDRIRWEKLMGKFGINGRHSSLELNWHLPVIDAEALELKRFLVRELDQQDISTHGLTFTIKTKHDSFLFTSIVIERNTSLENTERYNILYAKDFNPNKIAYLTYARDVKKEIIPALLIELSKMYYRQLNPEREKQTEKNKEEKSGIVVSSYQCSNCLSIYDQRYGDATVNIPPGVPFDELPETYRCHVCNSPKMYFTAMTISAKV</sequence>
<keyword evidence="2" id="KW-0813">Transport</keyword>
<dbReference type="PANTHER" id="PTHR47627">
    <property type="entry name" value="RUBREDOXIN"/>
    <property type="match status" value="1"/>
</dbReference>
<organism evidence="7 8">
    <name type="scientific">Ohtaekwangia koreensis</name>
    <dbReference type="NCBI Taxonomy" id="688867"/>
    <lineage>
        <taxon>Bacteria</taxon>
        <taxon>Pseudomonadati</taxon>
        <taxon>Bacteroidota</taxon>
        <taxon>Cytophagia</taxon>
        <taxon>Cytophagales</taxon>
        <taxon>Fulvivirgaceae</taxon>
        <taxon>Ohtaekwangia</taxon>
    </lineage>
</organism>
<dbReference type="GO" id="GO:0043448">
    <property type="term" value="P:alkane catabolic process"/>
    <property type="evidence" value="ECO:0007669"/>
    <property type="project" value="TreeGrafter"/>
</dbReference>
<dbReference type="STRING" id="688867.SAMN05660236_5387"/>
<dbReference type="AlphaFoldDB" id="A0A1T5MGI0"/>
<dbReference type="CDD" id="cd00730">
    <property type="entry name" value="rubredoxin"/>
    <property type="match status" value="1"/>
</dbReference>
<dbReference type="InterPro" id="IPR050526">
    <property type="entry name" value="Rubredoxin_ET"/>
</dbReference>
<dbReference type="PROSITE" id="PS50903">
    <property type="entry name" value="RUBREDOXIN_LIKE"/>
    <property type="match status" value="1"/>
</dbReference>
<evidence type="ECO:0000256" key="1">
    <source>
        <dbReference type="ARBA" id="ARBA00001965"/>
    </source>
</evidence>
<dbReference type="OrthoDB" id="9758182at2"/>
<dbReference type="SUPFAM" id="SSF57802">
    <property type="entry name" value="Rubredoxin-like"/>
    <property type="match status" value="1"/>
</dbReference>
<dbReference type="GO" id="GO:0009055">
    <property type="term" value="F:electron transfer activity"/>
    <property type="evidence" value="ECO:0007669"/>
    <property type="project" value="TreeGrafter"/>
</dbReference>
<comment type="cofactor">
    <cofactor evidence="1">
        <name>Fe(3+)</name>
        <dbReference type="ChEBI" id="CHEBI:29034"/>
    </cofactor>
</comment>
<keyword evidence="3" id="KW-0479">Metal-binding</keyword>
<dbReference type="PANTHER" id="PTHR47627:SF1">
    <property type="entry name" value="RUBREDOXIN-1-RELATED"/>
    <property type="match status" value="1"/>
</dbReference>
<evidence type="ECO:0000256" key="3">
    <source>
        <dbReference type="ARBA" id="ARBA00022723"/>
    </source>
</evidence>
<name>A0A1T5MGI0_9BACT</name>
<keyword evidence="8" id="KW-1185">Reference proteome</keyword>
<evidence type="ECO:0000256" key="4">
    <source>
        <dbReference type="ARBA" id="ARBA00022982"/>
    </source>
</evidence>
<dbReference type="Pfam" id="PF00301">
    <property type="entry name" value="Rubredoxin"/>
    <property type="match status" value="1"/>
</dbReference>
<dbReference type="EMBL" id="FUZU01000004">
    <property type="protein sequence ID" value="SKC87322.1"/>
    <property type="molecule type" value="Genomic_DNA"/>
</dbReference>
<dbReference type="RefSeq" id="WP_079689861.1">
    <property type="nucleotide sequence ID" value="NZ_FUZU01000004.1"/>
</dbReference>
<evidence type="ECO:0000259" key="6">
    <source>
        <dbReference type="PROSITE" id="PS50903"/>
    </source>
</evidence>
<evidence type="ECO:0000256" key="5">
    <source>
        <dbReference type="ARBA" id="ARBA00023004"/>
    </source>
</evidence>
<evidence type="ECO:0000313" key="8">
    <source>
        <dbReference type="Proteomes" id="UP000190961"/>
    </source>
</evidence>
<evidence type="ECO:0000313" key="7">
    <source>
        <dbReference type="EMBL" id="SKC87322.1"/>
    </source>
</evidence>
<dbReference type="Proteomes" id="UP000190961">
    <property type="component" value="Unassembled WGS sequence"/>
</dbReference>
<feature type="domain" description="Rubredoxin-like" evidence="6">
    <location>
        <begin position="426"/>
        <end position="477"/>
    </location>
</feature>
<dbReference type="GO" id="GO:0005506">
    <property type="term" value="F:iron ion binding"/>
    <property type="evidence" value="ECO:0007669"/>
    <property type="project" value="InterPro"/>
</dbReference>
<dbReference type="Gene3D" id="2.20.28.10">
    <property type="match status" value="1"/>
</dbReference>
<dbReference type="InterPro" id="IPR024934">
    <property type="entry name" value="Rubredoxin-like_dom"/>
</dbReference>